<proteinExistence type="predicted"/>
<accession>A0A8S5S071</accession>
<name>A0A8S5S071_9CAUD</name>
<evidence type="ECO:0000313" key="1">
    <source>
        <dbReference type="EMBL" id="DAF44382.1"/>
    </source>
</evidence>
<reference evidence="1" key="1">
    <citation type="journal article" date="2021" name="Proc. Natl. Acad. Sci. U.S.A.">
        <title>A Catalog of Tens of Thousands of Viruses from Human Metagenomes Reveals Hidden Associations with Chronic Diseases.</title>
        <authorList>
            <person name="Tisza M.J."/>
            <person name="Buck C.B."/>
        </authorList>
    </citation>
    <scope>NUCLEOTIDE SEQUENCE</scope>
    <source>
        <strain evidence="1">Ct8Lf7</strain>
    </source>
</reference>
<organism evidence="1">
    <name type="scientific">Podoviridae sp. ct8Lf7</name>
    <dbReference type="NCBI Taxonomy" id="2827723"/>
    <lineage>
        <taxon>Viruses</taxon>
        <taxon>Duplodnaviria</taxon>
        <taxon>Heunggongvirae</taxon>
        <taxon>Uroviricota</taxon>
        <taxon>Caudoviricetes</taxon>
    </lineage>
</organism>
<sequence>MYLLSFLELGISGFKQGIIISIPTELSRP</sequence>
<protein>
    <submittedName>
        <fullName evidence="1">Uncharacterized protein</fullName>
    </submittedName>
</protein>
<dbReference type="EMBL" id="BK032511">
    <property type="protein sequence ID" value="DAF44382.1"/>
    <property type="molecule type" value="Genomic_DNA"/>
</dbReference>